<evidence type="ECO:0000259" key="7">
    <source>
        <dbReference type="Pfam" id="PF16874"/>
    </source>
</evidence>
<dbReference type="RefSeq" id="WP_184237581.1">
    <property type="nucleotide sequence ID" value="NZ_JACHMJ010000001.1"/>
</dbReference>
<feature type="domain" description="Glycosyl hydrolase family 36 N-terminal" evidence="8">
    <location>
        <begin position="25"/>
        <end position="256"/>
    </location>
</feature>
<dbReference type="EMBL" id="JACHMJ010000001">
    <property type="protein sequence ID" value="MBB5843940.1"/>
    <property type="molecule type" value="Genomic_DNA"/>
</dbReference>
<dbReference type="FunFam" id="3.20.20.70:FF:000118">
    <property type="entry name" value="Alpha-galactosidase"/>
    <property type="match status" value="1"/>
</dbReference>
<dbReference type="Pfam" id="PF02065">
    <property type="entry name" value="Melibiase"/>
    <property type="match status" value="1"/>
</dbReference>
<evidence type="ECO:0000313" key="10">
    <source>
        <dbReference type="Proteomes" id="UP000536685"/>
    </source>
</evidence>
<accession>A0A841AJ63</accession>
<dbReference type="GO" id="GO:0016052">
    <property type="term" value="P:carbohydrate catabolic process"/>
    <property type="evidence" value="ECO:0007669"/>
    <property type="project" value="InterPro"/>
</dbReference>
<dbReference type="GO" id="GO:0004557">
    <property type="term" value="F:alpha-galactosidase activity"/>
    <property type="evidence" value="ECO:0007669"/>
    <property type="project" value="UniProtKB-UniRule"/>
</dbReference>
<dbReference type="InterPro" id="IPR017853">
    <property type="entry name" value="GH"/>
</dbReference>
<dbReference type="InterPro" id="IPR002252">
    <property type="entry name" value="Glyco_hydro_36"/>
</dbReference>
<feature type="active site" description="Proton donor" evidence="6">
    <location>
        <position position="512"/>
    </location>
</feature>
<dbReference type="InterPro" id="IPR013785">
    <property type="entry name" value="Aldolase_TIM"/>
</dbReference>
<dbReference type="InterPro" id="IPR038417">
    <property type="entry name" value="Alpga-gal_N_sf"/>
</dbReference>
<dbReference type="PRINTS" id="PR00743">
    <property type="entry name" value="GLHYDRLASE36"/>
</dbReference>
<dbReference type="Proteomes" id="UP000536685">
    <property type="component" value="Unassembled WGS sequence"/>
</dbReference>
<sequence length="709" mass="76414">MQRSASAIHLRNGGTSVLLDLDTAGTPAVVYWGEDLGELDSDEMTAVATASIPQRVSGGLDIPARLTVLPQEAFGWQGTPGLTGSREGRSFSPAITAVQLDHTATGLHLEAADEEAGLALRLDLEVDAAGLLRQTLTLTNTGDDVYELGDLCVTFPLPSTATEILDTTGRHLRERTPQRHAFTTGRHQRESRKGRPGADATLLLTAGTPGFGFERGLVHAVHLAWSGNHRLAAERLVTGASGLQAGELLGHGEIRLAPGESYTTPAAIGSWGHGLNELSARFHRSLRARESHPSSDRPVTLNTWEAVYFDHDLGRLTALADAAAGVGVERFVLDDGWFRGRRDDTAGLGDWYVDADVWPHGLTPLVDHVASLGMQFGLWVEPEMVNPDSDLARAHPDWILQAGGRLPVEGRQQQVLDLSNPGAYAYLLERLNALLDEYPIGYLKWDHNRELTDAGSTVTGRPAVHESTTALYRLLDELRAGHPGLEIESCASGGARVDLGILDHTDRIWTSDCIDPLERLENQRYTGLLVPYELMGAHIGGPRSHATGRRHDLAFRAGVALFGHFGIEWDISGLDAAEADELAAWVAFHKTNRPLFHTGTAVSVDLPDDSMDLRGVVAADRSRALFVFAQTRASASYPAGPITFAGLDDETRYSVRLSASPDTGATSGQSPLLWTQLPLVLTGRALRTVGVQAPVLVPERLAVIDITAV</sequence>
<dbReference type="AlphaFoldDB" id="A0A841AJ63"/>
<keyword evidence="4 5" id="KW-0326">Glycosidase</keyword>
<dbReference type="Pfam" id="PF16875">
    <property type="entry name" value="Glyco_hydro_36N"/>
    <property type="match status" value="1"/>
</dbReference>
<evidence type="ECO:0000256" key="1">
    <source>
        <dbReference type="ARBA" id="ARBA00001255"/>
    </source>
</evidence>
<evidence type="ECO:0000259" key="8">
    <source>
        <dbReference type="Pfam" id="PF16875"/>
    </source>
</evidence>
<dbReference type="SUPFAM" id="SSF51445">
    <property type="entry name" value="(Trans)glycosidases"/>
    <property type="match status" value="1"/>
</dbReference>
<evidence type="ECO:0000256" key="3">
    <source>
        <dbReference type="ARBA" id="ARBA00022801"/>
    </source>
</evidence>
<dbReference type="InterPro" id="IPR013780">
    <property type="entry name" value="Glyco_hydro_b"/>
</dbReference>
<comment type="caution">
    <text evidence="9">The sequence shown here is derived from an EMBL/GenBank/DDBJ whole genome shotgun (WGS) entry which is preliminary data.</text>
</comment>
<reference evidence="9 10" key="1">
    <citation type="submission" date="2020-08" db="EMBL/GenBank/DDBJ databases">
        <title>Sequencing the genomes of 1000 actinobacteria strains.</title>
        <authorList>
            <person name="Klenk H.-P."/>
        </authorList>
    </citation>
    <scope>NUCLEOTIDE SEQUENCE [LARGE SCALE GENOMIC DNA]</scope>
    <source>
        <strain evidence="9 10">DSM 105784</strain>
    </source>
</reference>
<dbReference type="PANTHER" id="PTHR43053:SF3">
    <property type="entry name" value="ALPHA-GALACTOSIDASE C-RELATED"/>
    <property type="match status" value="1"/>
</dbReference>
<dbReference type="InterPro" id="IPR000111">
    <property type="entry name" value="Glyco_hydro_27/36_CS"/>
</dbReference>
<organism evidence="9 10">
    <name type="scientific">Conyzicola lurida</name>
    <dbReference type="NCBI Taxonomy" id="1172621"/>
    <lineage>
        <taxon>Bacteria</taxon>
        <taxon>Bacillati</taxon>
        <taxon>Actinomycetota</taxon>
        <taxon>Actinomycetes</taxon>
        <taxon>Micrococcales</taxon>
        <taxon>Microbacteriaceae</taxon>
        <taxon>Conyzicola</taxon>
    </lineage>
</organism>
<dbReference type="InterPro" id="IPR031704">
    <property type="entry name" value="Glyco_hydro_36_N"/>
</dbReference>
<evidence type="ECO:0000313" key="9">
    <source>
        <dbReference type="EMBL" id="MBB5843940.1"/>
    </source>
</evidence>
<name>A0A841AJ63_9MICO</name>
<dbReference type="EC" id="3.2.1.22" evidence="2 5"/>
<dbReference type="PIRSF" id="PIRSF005536">
    <property type="entry name" value="Agal"/>
    <property type="match status" value="1"/>
</dbReference>
<feature type="active site" description="Nucleophile" evidence="6">
    <location>
        <position position="446"/>
    </location>
</feature>
<dbReference type="InterPro" id="IPR031705">
    <property type="entry name" value="Glyco_hydro_36_C"/>
</dbReference>
<evidence type="ECO:0000256" key="2">
    <source>
        <dbReference type="ARBA" id="ARBA00012755"/>
    </source>
</evidence>
<evidence type="ECO:0000256" key="4">
    <source>
        <dbReference type="ARBA" id="ARBA00023295"/>
    </source>
</evidence>
<gene>
    <name evidence="9" type="ORF">HD599_002263</name>
</gene>
<comment type="catalytic activity">
    <reaction evidence="1 5">
        <text>Hydrolysis of terminal, non-reducing alpha-D-galactose residues in alpha-D-galactosides, including galactose oligosaccharides, galactomannans and galactolipids.</text>
        <dbReference type="EC" id="3.2.1.22"/>
    </reaction>
</comment>
<keyword evidence="10" id="KW-1185">Reference proteome</keyword>
<dbReference type="Gene3D" id="2.60.40.1180">
    <property type="entry name" value="Golgi alpha-mannosidase II"/>
    <property type="match status" value="1"/>
</dbReference>
<proteinExistence type="inferred from homology"/>
<dbReference type="Gene3D" id="2.70.98.60">
    <property type="entry name" value="alpha-galactosidase from lactobacil brevis"/>
    <property type="match status" value="1"/>
</dbReference>
<feature type="domain" description="Glycosyl hydrolase family 36 C-terminal" evidence="7">
    <location>
        <begin position="616"/>
        <end position="694"/>
    </location>
</feature>
<dbReference type="CDD" id="cd14791">
    <property type="entry name" value="GH36"/>
    <property type="match status" value="1"/>
</dbReference>
<keyword evidence="3 5" id="KW-0378">Hydrolase</keyword>
<comment type="similarity">
    <text evidence="5">Belongs to the glycosyl hydrolase.</text>
</comment>
<dbReference type="PROSITE" id="PS00512">
    <property type="entry name" value="ALPHA_GALACTOSIDASE"/>
    <property type="match status" value="1"/>
</dbReference>
<dbReference type="InterPro" id="IPR050985">
    <property type="entry name" value="Alpha-glycosidase_related"/>
</dbReference>
<dbReference type="Pfam" id="PF16874">
    <property type="entry name" value="Glyco_hydro_36C"/>
    <property type="match status" value="1"/>
</dbReference>
<dbReference type="Gene3D" id="3.20.20.70">
    <property type="entry name" value="Aldolase class I"/>
    <property type="match status" value="1"/>
</dbReference>
<evidence type="ECO:0000256" key="6">
    <source>
        <dbReference type="PIRSR" id="PIRSR005536-1"/>
    </source>
</evidence>
<evidence type="ECO:0000256" key="5">
    <source>
        <dbReference type="PIRNR" id="PIRNR005536"/>
    </source>
</evidence>
<dbReference type="PANTHER" id="PTHR43053">
    <property type="entry name" value="GLYCOSIDASE FAMILY 31"/>
    <property type="match status" value="1"/>
</dbReference>
<protein>
    <recommendedName>
        <fullName evidence="2 5">Alpha-galactosidase</fullName>
        <ecNumber evidence="2 5">3.2.1.22</ecNumber>
    </recommendedName>
</protein>